<dbReference type="AlphaFoldDB" id="A0A4Y2T356"/>
<keyword evidence="3" id="KW-1185">Reference proteome</keyword>
<reference evidence="2 3" key="1">
    <citation type="journal article" date="2019" name="Sci. Rep.">
        <title>Orb-weaving spider Araneus ventricosus genome elucidates the spidroin gene catalogue.</title>
        <authorList>
            <person name="Kono N."/>
            <person name="Nakamura H."/>
            <person name="Ohtoshi R."/>
            <person name="Moran D.A.P."/>
            <person name="Shinohara A."/>
            <person name="Yoshida Y."/>
            <person name="Fujiwara M."/>
            <person name="Mori M."/>
            <person name="Tomita M."/>
            <person name="Arakawa K."/>
        </authorList>
    </citation>
    <scope>NUCLEOTIDE SEQUENCE [LARGE SCALE GENOMIC DNA]</scope>
</reference>
<comment type="caution">
    <text evidence="2">The sequence shown here is derived from an EMBL/GenBank/DDBJ whole genome shotgun (WGS) entry which is preliminary data.</text>
</comment>
<dbReference type="EMBL" id="BGPR01025211">
    <property type="protein sequence ID" value="GBN93936.1"/>
    <property type="molecule type" value="Genomic_DNA"/>
</dbReference>
<evidence type="ECO:0000313" key="3">
    <source>
        <dbReference type="Proteomes" id="UP000499080"/>
    </source>
</evidence>
<sequence length="82" mass="8426">MPLKVEKNKLTVETSDMAQMRDAALILESDALVASTGTILRGFASTKLESLISHSSGVSPFQTVVSSGGSGSGQGSPGFPKQ</sequence>
<accession>A0A4Y2T356</accession>
<evidence type="ECO:0000313" key="2">
    <source>
        <dbReference type="EMBL" id="GBN93936.1"/>
    </source>
</evidence>
<dbReference type="Proteomes" id="UP000499080">
    <property type="component" value="Unassembled WGS sequence"/>
</dbReference>
<feature type="region of interest" description="Disordered" evidence="1">
    <location>
        <begin position="63"/>
        <end position="82"/>
    </location>
</feature>
<evidence type="ECO:0000256" key="1">
    <source>
        <dbReference type="SAM" id="MobiDB-lite"/>
    </source>
</evidence>
<name>A0A4Y2T356_ARAVE</name>
<gene>
    <name evidence="2" type="ORF">AVEN_251360_1</name>
</gene>
<organism evidence="2 3">
    <name type="scientific">Araneus ventricosus</name>
    <name type="common">Orbweaver spider</name>
    <name type="synonym">Epeira ventricosa</name>
    <dbReference type="NCBI Taxonomy" id="182803"/>
    <lineage>
        <taxon>Eukaryota</taxon>
        <taxon>Metazoa</taxon>
        <taxon>Ecdysozoa</taxon>
        <taxon>Arthropoda</taxon>
        <taxon>Chelicerata</taxon>
        <taxon>Arachnida</taxon>
        <taxon>Araneae</taxon>
        <taxon>Araneomorphae</taxon>
        <taxon>Entelegynae</taxon>
        <taxon>Araneoidea</taxon>
        <taxon>Araneidae</taxon>
        <taxon>Araneus</taxon>
    </lineage>
</organism>
<protein>
    <submittedName>
        <fullName evidence="2">Uncharacterized protein</fullName>
    </submittedName>
</protein>
<proteinExistence type="predicted"/>